<name>A0A2H0TXY8_9BACT</name>
<proteinExistence type="predicted"/>
<keyword evidence="1" id="KW-1133">Transmembrane helix</keyword>
<evidence type="ECO:0000256" key="1">
    <source>
        <dbReference type="SAM" id="Phobius"/>
    </source>
</evidence>
<dbReference type="AlphaFoldDB" id="A0A2H0TXY8"/>
<feature type="transmembrane region" description="Helical" evidence="1">
    <location>
        <begin position="54"/>
        <end position="76"/>
    </location>
</feature>
<keyword evidence="1" id="KW-0812">Transmembrane</keyword>
<dbReference type="Pfam" id="PF18895">
    <property type="entry name" value="T4SS_pilin"/>
    <property type="match status" value="1"/>
</dbReference>
<accession>A0A2H0TXY8</accession>
<gene>
    <name evidence="2" type="ORF">COU28_03595</name>
</gene>
<dbReference type="InterPro" id="IPR043993">
    <property type="entry name" value="T4SS_pilin"/>
</dbReference>
<feature type="transmembrane region" description="Helical" evidence="1">
    <location>
        <begin position="97"/>
        <end position="119"/>
    </location>
</feature>
<dbReference type="EMBL" id="PFBU01000065">
    <property type="protein sequence ID" value="PIR78089.1"/>
    <property type="molecule type" value="Genomic_DNA"/>
</dbReference>
<sequence length="357" mass="37397">MKNKKILFLLSGFFVAVSVMLFFVPNFVQADSNYGLDDTASAAQLPMNTDLAATLGNILGSALSLISVLFFGLMLYGGITWMIARGKTENTQKALDTIIAAIIGIVIVLAAYAITNFVFSNISSGPVTPPPPPAAKYCLPSSPSATDVCTALASGQATCGTGKTTYDLLVLCTPHQVVASADTCTSQYVGFSCQDISSTCTSANEKTTPSGLCSNSKHCCPATTEDAWCLPNDDLGTKCVASDGTNCINKTISIQAVCQTNQKECKLKSEFTLSNFCSNDCKFVGGNSCTGNQTIYDGLCSTICDTQANINVQGGVNTTCVPGSISLQDIESSNCTRNLTELNCDSLSDLCATTLTP</sequence>
<organism evidence="2 3">
    <name type="scientific">Candidatus Magasanikbacteria bacterium CG10_big_fil_rev_8_21_14_0_10_36_16</name>
    <dbReference type="NCBI Taxonomy" id="1974645"/>
    <lineage>
        <taxon>Bacteria</taxon>
        <taxon>Candidatus Magasanikiibacteriota</taxon>
    </lineage>
</organism>
<protein>
    <submittedName>
        <fullName evidence="2">Uncharacterized protein</fullName>
    </submittedName>
</protein>
<evidence type="ECO:0000313" key="2">
    <source>
        <dbReference type="EMBL" id="PIR78089.1"/>
    </source>
</evidence>
<dbReference type="Proteomes" id="UP000230852">
    <property type="component" value="Unassembled WGS sequence"/>
</dbReference>
<comment type="caution">
    <text evidence="2">The sequence shown here is derived from an EMBL/GenBank/DDBJ whole genome shotgun (WGS) entry which is preliminary data.</text>
</comment>
<evidence type="ECO:0000313" key="3">
    <source>
        <dbReference type="Proteomes" id="UP000230852"/>
    </source>
</evidence>
<reference evidence="3" key="1">
    <citation type="submission" date="2017-09" db="EMBL/GenBank/DDBJ databases">
        <title>Depth-based differentiation of microbial function through sediment-hosted aquifers and enrichment of novel symbionts in the deep terrestrial subsurface.</title>
        <authorList>
            <person name="Probst A.J."/>
            <person name="Ladd B."/>
            <person name="Jarett J.K."/>
            <person name="Geller-Mcgrath D.E."/>
            <person name="Sieber C.M.K."/>
            <person name="Emerson J.B."/>
            <person name="Anantharaman K."/>
            <person name="Thomas B.C."/>
            <person name="Malmstrom R."/>
            <person name="Stieglmeier M."/>
            <person name="Klingl A."/>
            <person name="Woyke T."/>
            <person name="Ryan C.M."/>
            <person name="Banfield J.F."/>
        </authorList>
    </citation>
    <scope>NUCLEOTIDE SEQUENCE [LARGE SCALE GENOMIC DNA]</scope>
</reference>
<keyword evidence="1" id="KW-0472">Membrane</keyword>